<keyword evidence="2" id="KW-1185">Reference proteome</keyword>
<dbReference type="AlphaFoldDB" id="A0A5B0QVZ3"/>
<evidence type="ECO:0000313" key="1">
    <source>
        <dbReference type="EMBL" id="KAA1117482.1"/>
    </source>
</evidence>
<gene>
    <name evidence="1" type="ORF">PGT21_008897</name>
</gene>
<name>A0A5B0QVZ3_PUCGR</name>
<accession>A0A5B0QVZ3</accession>
<organism evidence="1 2">
    <name type="scientific">Puccinia graminis f. sp. tritici</name>
    <dbReference type="NCBI Taxonomy" id="56615"/>
    <lineage>
        <taxon>Eukaryota</taxon>
        <taxon>Fungi</taxon>
        <taxon>Dikarya</taxon>
        <taxon>Basidiomycota</taxon>
        <taxon>Pucciniomycotina</taxon>
        <taxon>Pucciniomycetes</taxon>
        <taxon>Pucciniales</taxon>
        <taxon>Pucciniaceae</taxon>
        <taxon>Puccinia</taxon>
    </lineage>
</organism>
<reference evidence="1 2" key="1">
    <citation type="submission" date="2019-05" db="EMBL/GenBank/DDBJ databases">
        <title>Emergence of the Ug99 lineage of the wheat stem rust pathogen through somatic hybridization.</title>
        <authorList>
            <person name="Li F."/>
            <person name="Upadhyaya N.M."/>
            <person name="Sperschneider J."/>
            <person name="Matny O."/>
            <person name="Nguyen-Phuc H."/>
            <person name="Mago R."/>
            <person name="Raley C."/>
            <person name="Miller M.E."/>
            <person name="Silverstein K.A.T."/>
            <person name="Henningsen E."/>
            <person name="Hirsch C.D."/>
            <person name="Visser B."/>
            <person name="Pretorius Z.A."/>
            <person name="Steffenson B.J."/>
            <person name="Schwessinger B."/>
            <person name="Dodds P.N."/>
            <person name="Figueroa M."/>
        </authorList>
    </citation>
    <scope>NUCLEOTIDE SEQUENCE [LARGE SCALE GENOMIC DNA]</scope>
    <source>
        <strain evidence="1">21-0</strain>
    </source>
</reference>
<protein>
    <submittedName>
        <fullName evidence="1">Uncharacterized protein</fullName>
    </submittedName>
</protein>
<proteinExistence type="predicted"/>
<dbReference type="EMBL" id="VSWC01000002">
    <property type="protein sequence ID" value="KAA1117482.1"/>
    <property type="molecule type" value="Genomic_DNA"/>
</dbReference>
<evidence type="ECO:0000313" key="2">
    <source>
        <dbReference type="Proteomes" id="UP000324748"/>
    </source>
</evidence>
<sequence length="124" mass="13994">MSTTTQQPWQSQASVAYTTVIWLSHRCDATAVVLRTTLSASEKEYIRLARDVRGISVATNSHPSLSLIVLHHQHPRQYVSVVMKKNQSLKINCPIKKNGPDNDLGSFWPLPLRYQPSELDDNPI</sequence>
<comment type="caution">
    <text evidence="1">The sequence shown here is derived from an EMBL/GenBank/DDBJ whole genome shotgun (WGS) entry which is preliminary data.</text>
</comment>
<dbReference type="Proteomes" id="UP000324748">
    <property type="component" value="Unassembled WGS sequence"/>
</dbReference>